<evidence type="ECO:0000259" key="6">
    <source>
        <dbReference type="Pfam" id="PF24064"/>
    </source>
</evidence>
<feature type="compositionally biased region" description="Polar residues" evidence="5">
    <location>
        <begin position="519"/>
        <end position="532"/>
    </location>
</feature>
<dbReference type="EMBL" id="JBEVYD010000006">
    <property type="protein sequence ID" value="KAL3231724.1"/>
    <property type="molecule type" value="Genomic_DNA"/>
</dbReference>
<comment type="function">
    <text evidence="4">Mediates inactivation of the TORC1 complex in response to amino acid starvation. Required for meiotic nuclear division.</text>
</comment>
<comment type="similarity">
    <text evidence="1 4">Belongs to the NPR3 family.</text>
</comment>
<feature type="compositionally biased region" description="Basic and acidic residues" evidence="5">
    <location>
        <begin position="326"/>
        <end position="343"/>
    </location>
</feature>
<gene>
    <name evidence="7" type="ORF">RNJ44_00259</name>
</gene>
<dbReference type="InterPro" id="IPR056603">
    <property type="entry name" value="HTH_NPRL3"/>
</dbReference>
<organism evidence="7 8">
    <name type="scientific">Nakaseomyces bracarensis</name>
    <dbReference type="NCBI Taxonomy" id="273131"/>
    <lineage>
        <taxon>Eukaryota</taxon>
        <taxon>Fungi</taxon>
        <taxon>Dikarya</taxon>
        <taxon>Ascomycota</taxon>
        <taxon>Saccharomycotina</taxon>
        <taxon>Saccharomycetes</taxon>
        <taxon>Saccharomycetales</taxon>
        <taxon>Saccharomycetaceae</taxon>
        <taxon>Nakaseomyces</taxon>
    </lineage>
</organism>
<dbReference type="Pfam" id="PF03666">
    <property type="entry name" value="NPR3"/>
    <property type="match status" value="1"/>
</dbReference>
<feature type="region of interest" description="Disordered" evidence="5">
    <location>
        <begin position="49"/>
        <end position="170"/>
    </location>
</feature>
<dbReference type="InterPro" id="IPR005365">
    <property type="entry name" value="Npr3"/>
</dbReference>
<keyword evidence="8" id="KW-1185">Reference proteome</keyword>
<evidence type="ECO:0000313" key="7">
    <source>
        <dbReference type="EMBL" id="KAL3231724.1"/>
    </source>
</evidence>
<evidence type="ECO:0000256" key="5">
    <source>
        <dbReference type="SAM" id="MobiDB-lite"/>
    </source>
</evidence>
<feature type="compositionally biased region" description="Polar residues" evidence="5">
    <location>
        <begin position="147"/>
        <end position="163"/>
    </location>
</feature>
<dbReference type="Proteomes" id="UP001623330">
    <property type="component" value="Unassembled WGS sequence"/>
</dbReference>
<keyword evidence="4" id="KW-0469">Meiosis</keyword>
<dbReference type="Pfam" id="PF24064">
    <property type="entry name" value="HTH_NPRL3"/>
    <property type="match status" value="1"/>
</dbReference>
<evidence type="ECO:0000313" key="8">
    <source>
        <dbReference type="Proteomes" id="UP001623330"/>
    </source>
</evidence>
<name>A0ABR4NTI1_9SACH</name>
<feature type="region of interest" description="Disordered" evidence="5">
    <location>
        <begin position="519"/>
        <end position="552"/>
    </location>
</feature>
<feature type="compositionally biased region" description="Basic and acidic residues" evidence="5">
    <location>
        <begin position="819"/>
        <end position="833"/>
    </location>
</feature>
<dbReference type="PANTHER" id="PTHR13153:SF5">
    <property type="entry name" value="GATOR COMPLEX PROTEIN NPRL3"/>
    <property type="match status" value="1"/>
</dbReference>
<proteinExistence type="inferred from homology"/>
<feature type="compositionally biased region" description="Low complexity" evidence="5">
    <location>
        <begin position="90"/>
        <end position="126"/>
    </location>
</feature>
<dbReference type="PANTHER" id="PTHR13153">
    <property type="entry name" value="CGTHBA PROTEIN -14 GENE PROTEIN"/>
    <property type="match status" value="1"/>
</dbReference>
<evidence type="ECO:0000256" key="3">
    <source>
        <dbReference type="ARBA" id="ARBA00030028"/>
    </source>
</evidence>
<evidence type="ECO:0000256" key="1">
    <source>
        <dbReference type="ARBA" id="ARBA00010546"/>
    </source>
</evidence>
<evidence type="ECO:0000256" key="4">
    <source>
        <dbReference type="RuleBase" id="RU368069"/>
    </source>
</evidence>
<comment type="caution">
    <text evidence="7">The sequence shown here is derived from an EMBL/GenBank/DDBJ whole genome shotgun (WGS) entry which is preliminary data.</text>
</comment>
<feature type="compositionally biased region" description="Basic and acidic residues" evidence="5">
    <location>
        <begin position="844"/>
        <end position="856"/>
    </location>
</feature>
<feature type="domain" description="GATOR1 complex protein NPRL3 C-terminal HTH" evidence="6">
    <location>
        <begin position="890"/>
        <end position="951"/>
    </location>
</feature>
<accession>A0ABR4NTI1</accession>
<feature type="compositionally biased region" description="Basic residues" evidence="5">
    <location>
        <begin position="286"/>
        <end position="299"/>
    </location>
</feature>
<evidence type="ECO:0000256" key="2">
    <source>
        <dbReference type="ARBA" id="ARBA00017880"/>
    </source>
</evidence>
<feature type="compositionally biased region" description="Basic and acidic residues" evidence="5">
    <location>
        <begin position="136"/>
        <end position="146"/>
    </location>
</feature>
<feature type="region of interest" description="Disordered" evidence="5">
    <location>
        <begin position="286"/>
        <end position="355"/>
    </location>
</feature>
<reference evidence="7 8" key="1">
    <citation type="submission" date="2024-05" db="EMBL/GenBank/DDBJ databases">
        <title>Long read based assembly of the Candida bracarensis genome reveals expanded adhesin content.</title>
        <authorList>
            <person name="Marcet-Houben M."/>
            <person name="Ksiezopolska E."/>
            <person name="Gabaldon T."/>
        </authorList>
    </citation>
    <scope>NUCLEOTIDE SEQUENCE [LARGE SCALE GENOMIC DNA]</scope>
    <source>
        <strain evidence="7 8">CBM6</strain>
    </source>
</reference>
<comment type="subcellular location">
    <subcellularLocation>
        <location evidence="4">Vacuole membrane</location>
        <topology evidence="4">Peripheral membrane protein</topology>
    </subcellularLocation>
</comment>
<keyword evidence="4" id="KW-0732">Signal</keyword>
<sequence length="956" mass="108789">MNEYLPDSCLLGVLIVISSHSGPQVVYHYPPSKKLEAIGDALAQDKDSDYAKKKGSVRRAHRDANNASRTPGDQYSELDVDLNSSNMERTLSSSSSSSSSTSSSLTGLSDSDLSTDLADLSSSSSSESEDELELTEDGRPKIESRMSKNISPQVMTRNTSVNRENPDNDHKISANKLLDILNDTKAQLTKSSTNNTSDNQTFQDDDDDLAEFDYLTSEKRVDISEAYFTENNFQDITKFFEFDIDFVAEFCCPAREMCNTRFELTIDQYCFLGLPVHVDGNGNWRKVRNRKNSHSKSKRSGSFSATRKRSNSKASNVEKNVAEGIIENKDESQNDDCQHENVTMRRSRTLSNPPRENLVKDMSMFHVCFVMDPNLIEYNKRVDDMYQYVVARLSLLLRYMQSKTNYVSEQCDIILKEKEKELKHSKHYRSITSNAEKGKYLYQRILSKSSLARALTECVEKIQKNEIACLEISDNKTVSLQIPIQNEFTTLPPFKQHPVLKGSFLTSIRNNKFLEKSTNSTGLELSNNGKNTSHYRESSNNKHNNKNFPLGDVNANDTRVNLGEDDNDDILHYALLLLDDSDKISEALDNYSANDDIGGVILKHLVKIVQPTVPLGSYQYIIDDFLSDKPASSSGRSKGLERSRSQEKKDNSFFTAILRSCALHLIYWRHARAIIPISSKNTYIVSPLAPVQADYSDVVKADRRGSLPENKLNIDRSLSTKKPLIYTNQEIFKIQFPSLPSLTTFLNILSSGKPKSFGNIIPSKEHKQIYLQALTWLIQKGYVTQLLTFTYIRIDKRIKMAVDEDLEKEGFRTSRRRKTEGNVDNKTSTKDNDADASISNTVNKTDENNELPHDNSSEAIDLDDDINSYSFDDPEISHDYTIILEPERATALEKRWIYKCIQEQPQDIKLLFNKVMKYMNGRTAMEAVMLRERISRHDIKKLLSVLDNHLIEIFHW</sequence>
<protein>
    <recommendedName>
        <fullName evidence="2 4">Nitrogen permease regulator 3</fullName>
    </recommendedName>
    <alternativeName>
        <fullName evidence="3 4">Required for meiotic nuclear division protein 11</fullName>
    </alternativeName>
</protein>
<feature type="region of interest" description="Disordered" evidence="5">
    <location>
        <begin position="813"/>
        <end position="861"/>
    </location>
</feature>